<protein>
    <submittedName>
        <fullName evidence="2">Uncharacterized protein</fullName>
    </submittedName>
</protein>
<evidence type="ECO:0000313" key="3">
    <source>
        <dbReference type="Proteomes" id="UP000178583"/>
    </source>
</evidence>
<evidence type="ECO:0000313" key="2">
    <source>
        <dbReference type="EMBL" id="OGD62060.1"/>
    </source>
</evidence>
<dbReference type="PRINTS" id="PR00633">
    <property type="entry name" value="RCCNDNSATION"/>
</dbReference>
<dbReference type="SUPFAM" id="SSF50985">
    <property type="entry name" value="RCC1/BLIP-II"/>
    <property type="match status" value="2"/>
</dbReference>
<proteinExistence type="predicted"/>
<dbReference type="InterPro" id="IPR051553">
    <property type="entry name" value="Ran_GTPase-activating"/>
</dbReference>
<reference evidence="2 3" key="1">
    <citation type="journal article" date="2016" name="Nat. Commun.">
        <title>Thousands of microbial genomes shed light on interconnected biogeochemical processes in an aquifer system.</title>
        <authorList>
            <person name="Anantharaman K."/>
            <person name="Brown C.T."/>
            <person name="Hug L.A."/>
            <person name="Sharon I."/>
            <person name="Castelle C.J."/>
            <person name="Probst A.J."/>
            <person name="Thomas B.C."/>
            <person name="Singh A."/>
            <person name="Wilkins M.J."/>
            <person name="Karaoz U."/>
            <person name="Brodie E.L."/>
            <person name="Williams K.H."/>
            <person name="Hubbard S.S."/>
            <person name="Banfield J.F."/>
        </authorList>
    </citation>
    <scope>NUCLEOTIDE SEQUENCE [LARGE SCALE GENOMIC DNA]</scope>
</reference>
<dbReference type="InterPro" id="IPR000408">
    <property type="entry name" value="Reg_chr_condens"/>
</dbReference>
<dbReference type="Pfam" id="PF13540">
    <property type="entry name" value="RCC1_2"/>
    <property type="match status" value="2"/>
</dbReference>
<organism evidence="2 3">
    <name type="scientific">Candidatus Berkelbacteria bacterium RIFOXYA2_FULL_43_10</name>
    <dbReference type="NCBI Taxonomy" id="1797472"/>
    <lineage>
        <taxon>Bacteria</taxon>
        <taxon>Candidatus Berkelbacteria</taxon>
    </lineage>
</organism>
<dbReference type="EMBL" id="MEZY01000055">
    <property type="protein sequence ID" value="OGD62060.1"/>
    <property type="molecule type" value="Genomic_DNA"/>
</dbReference>
<dbReference type="GO" id="GO:0005085">
    <property type="term" value="F:guanyl-nucleotide exchange factor activity"/>
    <property type="evidence" value="ECO:0007669"/>
    <property type="project" value="TreeGrafter"/>
</dbReference>
<dbReference type="InterPro" id="IPR009091">
    <property type="entry name" value="RCC1/BLIP-II"/>
</dbReference>
<keyword evidence="1" id="KW-0812">Transmembrane</keyword>
<evidence type="ECO:0000256" key="1">
    <source>
        <dbReference type="SAM" id="Phobius"/>
    </source>
</evidence>
<dbReference type="PROSITE" id="PS50012">
    <property type="entry name" value="RCC1_3"/>
    <property type="match status" value="3"/>
</dbReference>
<dbReference type="AlphaFoldDB" id="A0A1F5E407"/>
<feature type="transmembrane region" description="Helical" evidence="1">
    <location>
        <begin position="7"/>
        <end position="25"/>
    </location>
</feature>
<keyword evidence="1" id="KW-0472">Membrane</keyword>
<gene>
    <name evidence="2" type="ORF">A2215_00425</name>
</gene>
<comment type="caution">
    <text evidence="2">The sequence shown here is derived from an EMBL/GenBank/DDBJ whole genome shotgun (WGS) entry which is preliminary data.</text>
</comment>
<name>A0A1F5E407_9BACT</name>
<dbReference type="GO" id="GO:0005737">
    <property type="term" value="C:cytoplasm"/>
    <property type="evidence" value="ECO:0007669"/>
    <property type="project" value="TreeGrafter"/>
</dbReference>
<dbReference type="STRING" id="1797472.A2215_00425"/>
<dbReference type="Pfam" id="PF00415">
    <property type="entry name" value="RCC1"/>
    <property type="match status" value="1"/>
</dbReference>
<dbReference type="PANTHER" id="PTHR45982">
    <property type="entry name" value="REGULATOR OF CHROMOSOME CONDENSATION"/>
    <property type="match status" value="1"/>
</dbReference>
<accession>A0A1F5E407</accession>
<keyword evidence="1" id="KW-1133">Transmembrane helix</keyword>
<sequence>MSLARKIILIAGLSLILAGVTFMIIKSEMGANEAILPSSEDSATTTNEDGCAVDQISAGLDHYLVLKDDGTVWAWGDNSEGQLGTSNLLSQANPTQITPLKNIKLIDAGNKFSLALSSEGTLWVWGQNASGNIEGEEKKYLTPVKINITDVVDAAVGETFTLAVKGDGSVWILGKYDGNGSSVLREILGLTNIKAVSANSTPLFLTNSGEVWEWKPGTTVKKIQGLSDVAYIEGANDEVSLAVKSDKTVWGWGRNSFGELALAEKDFATDIPVQIKGLDGVTKISVGANFISALTSDNSVLAWGISDFKNNDKSITTPTKLDYAGEVRDIDAGPQGLICIKTDDTIWTNSVLQNNPRQAKFTQENCQ</sequence>
<dbReference type="Gene3D" id="2.130.10.30">
    <property type="entry name" value="Regulator of chromosome condensation 1/beta-lactamase-inhibitor protein II"/>
    <property type="match status" value="2"/>
</dbReference>
<dbReference type="PANTHER" id="PTHR45982:SF1">
    <property type="entry name" value="REGULATOR OF CHROMOSOME CONDENSATION"/>
    <property type="match status" value="1"/>
</dbReference>
<dbReference type="Proteomes" id="UP000178583">
    <property type="component" value="Unassembled WGS sequence"/>
</dbReference>